<protein>
    <submittedName>
        <fullName evidence="2">Guanylate cyclase</fullName>
    </submittedName>
</protein>
<proteinExistence type="predicted"/>
<dbReference type="AlphaFoldDB" id="A0AAV4JKZ4"/>
<dbReference type="EMBL" id="BMAT01006971">
    <property type="protein sequence ID" value="GFS23389.1"/>
    <property type="molecule type" value="Genomic_DNA"/>
</dbReference>
<name>A0AAV4JKZ4_9GAST</name>
<organism evidence="2 3">
    <name type="scientific">Elysia marginata</name>
    <dbReference type="NCBI Taxonomy" id="1093978"/>
    <lineage>
        <taxon>Eukaryota</taxon>
        <taxon>Metazoa</taxon>
        <taxon>Spiralia</taxon>
        <taxon>Lophotrochozoa</taxon>
        <taxon>Mollusca</taxon>
        <taxon>Gastropoda</taxon>
        <taxon>Heterobranchia</taxon>
        <taxon>Euthyneura</taxon>
        <taxon>Panpulmonata</taxon>
        <taxon>Sacoglossa</taxon>
        <taxon>Placobranchoidea</taxon>
        <taxon>Plakobranchidae</taxon>
        <taxon>Elysia</taxon>
    </lineage>
</organism>
<evidence type="ECO:0000256" key="1">
    <source>
        <dbReference type="SAM" id="MobiDB-lite"/>
    </source>
</evidence>
<feature type="region of interest" description="Disordered" evidence="1">
    <location>
        <begin position="111"/>
        <end position="133"/>
    </location>
</feature>
<gene>
    <name evidence="2" type="ORF">ElyMa_003388300</name>
</gene>
<evidence type="ECO:0000313" key="2">
    <source>
        <dbReference type="EMBL" id="GFS23389.1"/>
    </source>
</evidence>
<accession>A0AAV4JKZ4</accession>
<comment type="caution">
    <text evidence="2">The sequence shown here is derived from an EMBL/GenBank/DDBJ whole genome shotgun (WGS) entry which is preliminary data.</text>
</comment>
<dbReference type="Proteomes" id="UP000762676">
    <property type="component" value="Unassembled WGS sequence"/>
</dbReference>
<reference evidence="2 3" key="1">
    <citation type="journal article" date="2021" name="Elife">
        <title>Chloroplast acquisition without the gene transfer in kleptoplastic sea slugs, Plakobranchus ocellatus.</title>
        <authorList>
            <person name="Maeda T."/>
            <person name="Takahashi S."/>
            <person name="Yoshida T."/>
            <person name="Shimamura S."/>
            <person name="Takaki Y."/>
            <person name="Nagai Y."/>
            <person name="Toyoda A."/>
            <person name="Suzuki Y."/>
            <person name="Arimoto A."/>
            <person name="Ishii H."/>
            <person name="Satoh N."/>
            <person name="Nishiyama T."/>
            <person name="Hasebe M."/>
            <person name="Maruyama T."/>
            <person name="Minagawa J."/>
            <person name="Obokata J."/>
            <person name="Shigenobu S."/>
        </authorList>
    </citation>
    <scope>NUCLEOTIDE SEQUENCE [LARGE SCALE GENOMIC DNA]</scope>
</reference>
<sequence>MHKGTTKTKYMYMTNFATTSKVEIEKVKSYKYLAQTTFLKDTSKEEVVRIIRAGWSCLEKNREIFMDDKMLFSLKRQVFDHCVIPTMSYGCQTWSLTKAVIQRIKNCTTSDGEKNVRHQTKRSSPKPRNLSAH</sequence>
<evidence type="ECO:0000313" key="3">
    <source>
        <dbReference type="Proteomes" id="UP000762676"/>
    </source>
</evidence>
<keyword evidence="3" id="KW-1185">Reference proteome</keyword>